<keyword evidence="12" id="KW-0072">Autophagy</keyword>
<evidence type="ECO:0000256" key="4">
    <source>
        <dbReference type="ARBA" id="ARBA00004472"/>
    </source>
</evidence>
<dbReference type="EMBL" id="CALNXK010000198">
    <property type="protein sequence ID" value="CAH3175208.1"/>
    <property type="molecule type" value="Genomic_DNA"/>
</dbReference>
<dbReference type="PANTHER" id="PTHR15071:SF0">
    <property type="entry name" value="MANNOSE 6-PHOSPHATE RECEPTOR-LIKE PROTEIN 1"/>
    <property type="match status" value="1"/>
</dbReference>
<keyword evidence="14" id="KW-0496">Mitochondrion</keyword>
<keyword evidence="15 18" id="KW-0472">Membrane</keyword>
<keyword evidence="11 18" id="KW-1133">Transmembrane helix</keyword>
<keyword evidence="16" id="KW-1015">Disulfide bond</keyword>
<dbReference type="InterPro" id="IPR009011">
    <property type="entry name" value="Man6P_isomerase_rcpt-bd_dom_sf"/>
</dbReference>
<evidence type="ECO:0000256" key="6">
    <source>
        <dbReference type="ARBA" id="ARBA00013776"/>
    </source>
</evidence>
<comment type="subcellular location">
    <subcellularLocation>
        <location evidence="2">Cytoplasmic vesicle membrane</location>
        <topology evidence="2">Single-pass type I membrane protein</topology>
    </subcellularLocation>
    <subcellularLocation>
        <location evidence="3">Golgi apparatus membrane</location>
    </subcellularLocation>
    <subcellularLocation>
        <location evidence="1">Mitochondrion membrane</location>
        <topology evidence="1">Single-pass membrane protein</topology>
    </subcellularLocation>
    <subcellularLocation>
        <location evidence="4">Preautophagosomal structure membrane</location>
        <topology evidence="4">Single-pass type I membrane protein</topology>
    </subcellularLocation>
</comment>
<proteinExistence type="inferred from homology"/>
<keyword evidence="10" id="KW-0653">Protein transport</keyword>
<evidence type="ECO:0000256" key="5">
    <source>
        <dbReference type="ARBA" id="ARBA00005363"/>
    </source>
</evidence>
<comment type="similarity">
    <text evidence="5">Belongs to the ATG27 family.</text>
</comment>
<dbReference type="Pfam" id="PF09451">
    <property type="entry name" value="ATG27"/>
    <property type="match status" value="1"/>
</dbReference>
<evidence type="ECO:0000256" key="1">
    <source>
        <dbReference type="ARBA" id="ARBA00004304"/>
    </source>
</evidence>
<dbReference type="PANTHER" id="PTHR15071">
    <property type="entry name" value="MANNOSE-6-PHOSPHATE RECEPTOR FAMILY MEMBER"/>
    <property type="match status" value="1"/>
</dbReference>
<evidence type="ECO:0000256" key="12">
    <source>
        <dbReference type="ARBA" id="ARBA00023006"/>
    </source>
</evidence>
<evidence type="ECO:0000256" key="8">
    <source>
        <dbReference type="ARBA" id="ARBA00022692"/>
    </source>
</evidence>
<evidence type="ECO:0000256" key="9">
    <source>
        <dbReference type="ARBA" id="ARBA00022729"/>
    </source>
</evidence>
<gene>
    <name evidence="20" type="ORF">PLOB_00015831</name>
</gene>
<dbReference type="Proteomes" id="UP001159405">
    <property type="component" value="Unassembled WGS sequence"/>
</dbReference>
<evidence type="ECO:0000256" key="2">
    <source>
        <dbReference type="ARBA" id="ARBA00004358"/>
    </source>
</evidence>
<evidence type="ECO:0000256" key="15">
    <source>
        <dbReference type="ARBA" id="ARBA00023136"/>
    </source>
</evidence>
<sequence length="269" mass="29058">MQMAGEGLARVRVHVLGLFIVVFTCWKFSLSYKECKKIDDCSCLTDEGEVSLKKLAETGTPRFLEIPALKAPSYKFSWNPCNPFSLGKNGSKCTKVAACLQNTILIDDYFGIATQDTATCSLGNNGECVLKYTGTGAISRKSHVAVTLRCDKSQEGTIEAPTTDISSWTVTTVLHSKYACPTSSSSHGSSGLSLGSVLVISFSCLLIVYISGGILVNVYVKHIKGKEAFPNYTFWVDLPFLVKDGCVFTFQSLGKLCGFGPSRTGYASI</sequence>
<evidence type="ECO:0000256" key="17">
    <source>
        <dbReference type="ARBA" id="ARBA00023329"/>
    </source>
</evidence>
<evidence type="ECO:0000256" key="11">
    <source>
        <dbReference type="ARBA" id="ARBA00022989"/>
    </source>
</evidence>
<evidence type="ECO:0000256" key="13">
    <source>
        <dbReference type="ARBA" id="ARBA00023034"/>
    </source>
</evidence>
<dbReference type="InterPro" id="IPR018939">
    <property type="entry name" value="Autophagy-rel_prot_27"/>
</dbReference>
<keyword evidence="8 18" id="KW-0812">Transmembrane</keyword>
<evidence type="ECO:0000256" key="18">
    <source>
        <dbReference type="SAM" id="Phobius"/>
    </source>
</evidence>
<reference evidence="20 21" key="1">
    <citation type="submission" date="2022-05" db="EMBL/GenBank/DDBJ databases">
        <authorList>
            <consortium name="Genoscope - CEA"/>
            <person name="William W."/>
        </authorList>
    </citation>
    <scope>NUCLEOTIDE SEQUENCE [LARGE SCALE GENOMIC DNA]</scope>
</reference>
<evidence type="ECO:0000256" key="14">
    <source>
        <dbReference type="ARBA" id="ARBA00023128"/>
    </source>
</evidence>
<evidence type="ECO:0000313" key="21">
    <source>
        <dbReference type="Proteomes" id="UP001159405"/>
    </source>
</evidence>
<protein>
    <recommendedName>
        <fullName evidence="6">Autophagy-related protein 27</fullName>
    </recommendedName>
</protein>
<comment type="caution">
    <text evidence="20">The sequence shown here is derived from an EMBL/GenBank/DDBJ whole genome shotgun (WGS) entry which is preliminary data.</text>
</comment>
<keyword evidence="21" id="KW-1185">Reference proteome</keyword>
<evidence type="ECO:0000313" key="20">
    <source>
        <dbReference type="EMBL" id="CAH3175208.1"/>
    </source>
</evidence>
<evidence type="ECO:0000256" key="7">
    <source>
        <dbReference type="ARBA" id="ARBA00022448"/>
    </source>
</evidence>
<dbReference type="PROSITE" id="PS51914">
    <property type="entry name" value="MRH"/>
    <property type="match status" value="1"/>
</dbReference>
<evidence type="ECO:0000256" key="3">
    <source>
        <dbReference type="ARBA" id="ARBA00004394"/>
    </source>
</evidence>
<dbReference type="Gene3D" id="2.70.130.10">
    <property type="entry name" value="Mannose-6-phosphate receptor binding domain"/>
    <property type="match status" value="1"/>
</dbReference>
<feature type="domain" description="MRH" evidence="19">
    <location>
        <begin position="39"/>
        <end position="182"/>
    </location>
</feature>
<keyword evidence="7" id="KW-0813">Transport</keyword>
<evidence type="ECO:0000256" key="16">
    <source>
        <dbReference type="ARBA" id="ARBA00023157"/>
    </source>
</evidence>
<keyword evidence="13" id="KW-0333">Golgi apparatus</keyword>
<accession>A0ABN8R762</accession>
<evidence type="ECO:0000259" key="19">
    <source>
        <dbReference type="PROSITE" id="PS51914"/>
    </source>
</evidence>
<dbReference type="InterPro" id="IPR044865">
    <property type="entry name" value="MRH_dom"/>
</dbReference>
<feature type="transmembrane region" description="Helical" evidence="18">
    <location>
        <begin position="192"/>
        <end position="220"/>
    </location>
</feature>
<name>A0ABN8R762_9CNID</name>
<keyword evidence="17" id="KW-0968">Cytoplasmic vesicle</keyword>
<evidence type="ECO:0000256" key="10">
    <source>
        <dbReference type="ARBA" id="ARBA00022927"/>
    </source>
</evidence>
<keyword evidence="9" id="KW-0732">Signal</keyword>
<organism evidence="20 21">
    <name type="scientific">Porites lobata</name>
    <dbReference type="NCBI Taxonomy" id="104759"/>
    <lineage>
        <taxon>Eukaryota</taxon>
        <taxon>Metazoa</taxon>
        <taxon>Cnidaria</taxon>
        <taxon>Anthozoa</taxon>
        <taxon>Hexacorallia</taxon>
        <taxon>Scleractinia</taxon>
        <taxon>Fungiina</taxon>
        <taxon>Poritidae</taxon>
        <taxon>Porites</taxon>
    </lineage>
</organism>